<comment type="caution">
    <text evidence="3">The sequence shown here is derived from an EMBL/GenBank/DDBJ whole genome shotgun (WGS) entry which is preliminary data.</text>
</comment>
<name>A0AAD1XX28_EUPCR</name>
<dbReference type="PANTHER" id="PTHR15949:SF3">
    <property type="entry name" value="TESTIS-EXPRESSED PROTEIN 264"/>
    <property type="match status" value="1"/>
</dbReference>
<reference evidence="3" key="1">
    <citation type="submission" date="2023-07" db="EMBL/GenBank/DDBJ databases">
        <authorList>
            <consortium name="AG Swart"/>
            <person name="Singh M."/>
            <person name="Singh A."/>
            <person name="Seah K."/>
            <person name="Emmerich C."/>
        </authorList>
    </citation>
    <scope>NUCLEOTIDE SEQUENCE</scope>
    <source>
        <strain evidence="3">DP1</strain>
    </source>
</reference>
<keyword evidence="1" id="KW-0812">Transmembrane</keyword>
<feature type="transmembrane region" description="Helical" evidence="1">
    <location>
        <begin position="6"/>
        <end position="25"/>
    </location>
</feature>
<sequence length="233" mass="27690">MDYSTWLYFIVFLCGTFLTWSYYYGIFNRMQIHTITLPQCELMYFCVRGEYSQKLPDQFKKIHNLIQENKSAHKAFNRQGKLMFGMYYDNPEKVKDVNKMRAVVGFLFTPKDQTERDLIIEHLGRLGMKYAKIAKTKALFTRFEVKVPAIVSYMVAPAQFYNQVEKYIRRRKPLREMVAKCETANQCGFEIYTDSYLYFHKPLENFDQFDLTEHGTPALKRVKGQKLSTYKNL</sequence>
<evidence type="ECO:0000313" key="3">
    <source>
        <dbReference type="EMBL" id="CAI2380607.1"/>
    </source>
</evidence>
<dbReference type="InterPro" id="IPR029442">
    <property type="entry name" value="GyrI-like"/>
</dbReference>
<protein>
    <recommendedName>
        <fullName evidence="2">GyrI-like small molecule binding domain-containing protein</fullName>
    </recommendedName>
</protein>
<dbReference type="InterPro" id="IPR011256">
    <property type="entry name" value="Reg_factor_effector_dom_sf"/>
</dbReference>
<dbReference type="Pfam" id="PF06445">
    <property type="entry name" value="GyrI-like"/>
    <property type="match status" value="1"/>
</dbReference>
<keyword evidence="1" id="KW-1133">Transmembrane helix</keyword>
<evidence type="ECO:0000313" key="4">
    <source>
        <dbReference type="Proteomes" id="UP001295684"/>
    </source>
</evidence>
<dbReference type="Gene3D" id="3.20.80.10">
    <property type="entry name" value="Regulatory factor, effector binding domain"/>
    <property type="match status" value="1"/>
</dbReference>
<accession>A0AAD1XX28</accession>
<organism evidence="3 4">
    <name type="scientific">Euplotes crassus</name>
    <dbReference type="NCBI Taxonomy" id="5936"/>
    <lineage>
        <taxon>Eukaryota</taxon>
        <taxon>Sar</taxon>
        <taxon>Alveolata</taxon>
        <taxon>Ciliophora</taxon>
        <taxon>Intramacronucleata</taxon>
        <taxon>Spirotrichea</taxon>
        <taxon>Hypotrichia</taxon>
        <taxon>Euplotida</taxon>
        <taxon>Euplotidae</taxon>
        <taxon>Moneuplotes</taxon>
    </lineage>
</organism>
<evidence type="ECO:0000256" key="1">
    <source>
        <dbReference type="SAM" id="Phobius"/>
    </source>
</evidence>
<dbReference type="Proteomes" id="UP001295684">
    <property type="component" value="Unassembled WGS sequence"/>
</dbReference>
<evidence type="ECO:0000259" key="2">
    <source>
        <dbReference type="Pfam" id="PF06445"/>
    </source>
</evidence>
<dbReference type="EMBL" id="CAMPGE010022572">
    <property type="protein sequence ID" value="CAI2380607.1"/>
    <property type="molecule type" value="Genomic_DNA"/>
</dbReference>
<dbReference type="PANTHER" id="PTHR15949">
    <property type="entry name" value="TESTIS-EXPRESSED PROTEIN 264"/>
    <property type="match status" value="1"/>
</dbReference>
<keyword evidence="1" id="KW-0472">Membrane</keyword>
<feature type="domain" description="GyrI-like small molecule binding" evidence="2">
    <location>
        <begin position="30"/>
        <end position="120"/>
    </location>
</feature>
<keyword evidence="4" id="KW-1185">Reference proteome</keyword>
<proteinExistence type="predicted"/>
<gene>
    <name evidence="3" type="ORF">ECRASSUSDP1_LOCUS22043</name>
</gene>
<dbReference type="AlphaFoldDB" id="A0AAD1XX28"/>